<dbReference type="PROSITE" id="PS50089">
    <property type="entry name" value="ZF_RING_2"/>
    <property type="match status" value="1"/>
</dbReference>
<dbReference type="GO" id="GO:0008270">
    <property type="term" value="F:zinc ion binding"/>
    <property type="evidence" value="ECO:0007669"/>
    <property type="project" value="UniProtKB-KW"/>
</dbReference>
<dbReference type="PANTHER" id="PTHR14305:SF0">
    <property type="entry name" value="E3 UBIQUITIN-PROTEIN LIGASE CCNB1IP1"/>
    <property type="match status" value="1"/>
</dbReference>
<keyword evidence="5" id="KW-0175">Coiled coil</keyword>
<dbReference type="Pfam" id="PF14634">
    <property type="entry name" value="zf-RING_5"/>
    <property type="match status" value="1"/>
</dbReference>
<dbReference type="GO" id="GO:0000795">
    <property type="term" value="C:synaptonemal complex"/>
    <property type="evidence" value="ECO:0007669"/>
    <property type="project" value="InterPro"/>
</dbReference>
<keyword evidence="2 4" id="KW-0863">Zinc-finger</keyword>
<dbReference type="GO" id="GO:0061630">
    <property type="term" value="F:ubiquitin protein ligase activity"/>
    <property type="evidence" value="ECO:0007669"/>
    <property type="project" value="InterPro"/>
</dbReference>
<protein>
    <submittedName>
        <fullName evidence="8">E3 ubiquitin- ligase CCNB1IP1</fullName>
    </submittedName>
</protein>
<evidence type="ECO:0000256" key="3">
    <source>
        <dbReference type="ARBA" id="ARBA00022833"/>
    </source>
</evidence>
<dbReference type="GO" id="GO:0016874">
    <property type="term" value="F:ligase activity"/>
    <property type="evidence" value="ECO:0007669"/>
    <property type="project" value="UniProtKB-KW"/>
</dbReference>
<evidence type="ECO:0000256" key="4">
    <source>
        <dbReference type="PROSITE-ProRule" id="PRU00175"/>
    </source>
</evidence>
<dbReference type="SUPFAM" id="SSF57850">
    <property type="entry name" value="RING/U-box"/>
    <property type="match status" value="1"/>
</dbReference>
<feature type="compositionally biased region" description="Basic and acidic residues" evidence="6">
    <location>
        <begin position="315"/>
        <end position="325"/>
    </location>
</feature>
<keyword evidence="1" id="KW-0479">Metal-binding</keyword>
<dbReference type="PROSITE" id="PS00518">
    <property type="entry name" value="ZF_RING_1"/>
    <property type="match status" value="1"/>
</dbReference>
<dbReference type="EMBL" id="CAVMBE010000013">
    <property type="protein sequence ID" value="CAK3927374.1"/>
    <property type="molecule type" value="Genomic_DNA"/>
</dbReference>
<dbReference type="Gene3D" id="3.30.40.10">
    <property type="entry name" value="Zinc/RING finger domain, C3HC4 (zinc finger)"/>
    <property type="match status" value="1"/>
</dbReference>
<name>A0AAI8YVR3_9PEZI</name>
<evidence type="ECO:0000256" key="2">
    <source>
        <dbReference type="ARBA" id="ARBA00022771"/>
    </source>
</evidence>
<dbReference type="InterPro" id="IPR013083">
    <property type="entry name" value="Znf_RING/FYVE/PHD"/>
</dbReference>
<dbReference type="InterPro" id="IPR001841">
    <property type="entry name" value="Znf_RING"/>
</dbReference>
<feature type="region of interest" description="Disordered" evidence="6">
    <location>
        <begin position="207"/>
        <end position="266"/>
    </location>
</feature>
<dbReference type="PANTHER" id="PTHR14305">
    <property type="entry name" value="E3 UBIQUITIN-PROTEIN LIGASE CCNB1IP1"/>
    <property type="match status" value="1"/>
</dbReference>
<proteinExistence type="predicted"/>
<evidence type="ECO:0000256" key="5">
    <source>
        <dbReference type="SAM" id="Coils"/>
    </source>
</evidence>
<feature type="domain" description="RING-type" evidence="7">
    <location>
        <begin position="12"/>
        <end position="53"/>
    </location>
</feature>
<accession>A0AAI8YVR3</accession>
<evidence type="ECO:0000259" key="7">
    <source>
        <dbReference type="PROSITE" id="PS50089"/>
    </source>
</evidence>
<dbReference type="AlphaFoldDB" id="A0AAI8YVR3"/>
<dbReference type="InterPro" id="IPR042448">
    <property type="entry name" value="CCNB1IP1"/>
</dbReference>
<dbReference type="GO" id="GO:0007131">
    <property type="term" value="P:reciprocal meiotic recombination"/>
    <property type="evidence" value="ECO:0007669"/>
    <property type="project" value="InterPro"/>
</dbReference>
<dbReference type="InterPro" id="IPR017907">
    <property type="entry name" value="Znf_RING_CS"/>
</dbReference>
<comment type="caution">
    <text evidence="8">The sequence shown here is derived from an EMBL/GenBank/DDBJ whole genome shotgun (WGS) entry which is preliminary data.</text>
</comment>
<evidence type="ECO:0000313" key="8">
    <source>
        <dbReference type="EMBL" id="CAK3927374.1"/>
    </source>
</evidence>
<organism evidence="8 9">
    <name type="scientific">Lecanosticta acicola</name>
    <dbReference type="NCBI Taxonomy" id="111012"/>
    <lineage>
        <taxon>Eukaryota</taxon>
        <taxon>Fungi</taxon>
        <taxon>Dikarya</taxon>
        <taxon>Ascomycota</taxon>
        <taxon>Pezizomycotina</taxon>
        <taxon>Dothideomycetes</taxon>
        <taxon>Dothideomycetidae</taxon>
        <taxon>Mycosphaerellales</taxon>
        <taxon>Mycosphaerellaceae</taxon>
        <taxon>Lecanosticta</taxon>
    </lineage>
</organism>
<evidence type="ECO:0000313" key="9">
    <source>
        <dbReference type="Proteomes" id="UP001296104"/>
    </source>
</evidence>
<dbReference type="Proteomes" id="UP001296104">
    <property type="component" value="Unassembled WGS sequence"/>
</dbReference>
<evidence type="ECO:0000256" key="6">
    <source>
        <dbReference type="SAM" id="MobiDB-lite"/>
    </source>
</evidence>
<keyword evidence="9" id="KW-1185">Reference proteome</keyword>
<keyword evidence="3" id="KW-0862">Zinc</keyword>
<feature type="coiled-coil region" evidence="5">
    <location>
        <begin position="130"/>
        <end position="164"/>
    </location>
</feature>
<keyword evidence="8" id="KW-0436">Ligase</keyword>
<feature type="compositionally biased region" description="Polar residues" evidence="6">
    <location>
        <begin position="207"/>
        <end position="218"/>
    </location>
</feature>
<reference evidence="8" key="1">
    <citation type="submission" date="2023-11" db="EMBL/GenBank/DDBJ databases">
        <authorList>
            <person name="Alioto T."/>
            <person name="Alioto T."/>
            <person name="Gomez Garrido J."/>
        </authorList>
    </citation>
    <scope>NUCLEOTIDE SEQUENCE</scope>
</reference>
<evidence type="ECO:0000256" key="1">
    <source>
        <dbReference type="ARBA" id="ARBA00022723"/>
    </source>
</evidence>
<feature type="region of interest" description="Disordered" evidence="6">
    <location>
        <begin position="303"/>
        <end position="372"/>
    </location>
</feature>
<sequence>MDTSLHCNDLKCRAIVDDRAVVTTCSHIFCLHCADRLNLTAPQDGQRKCPACSTYLLNPDDAVITLLNPTEDYKTSILSGLSPTVIMECAQRGLSFWAYQVAQEITYQEYLARTLTERYHSLTAHLDSVVREANDENNKLRARLQAMDEDNAALQEKVQSIDAKCKERSKSAQQFENMYRKLKQVQMASGIEVAVEEDAENILQGTQAADGQARASQHQGGGTRTRRNGSTGSGGSENRRPRMNLGPRAGYRDRGYPPPGSRAGLSIAQSAPTISPSQQPRQRLPQQYTKPTFGHYNQSFANGQSIGADPPGYRTESRAGSHDRSPQAGVGMSANIRTSRQPVGTGYAIPPSRNPTFGASRTAGYAGSIPIR</sequence>
<gene>
    <name evidence="8" type="ORF">LECACI_7A002875</name>
</gene>